<dbReference type="EMBL" id="CP157947">
    <property type="protein sequence ID" value="XBS68965.1"/>
    <property type="molecule type" value="Genomic_DNA"/>
</dbReference>
<gene>
    <name evidence="1" type="ORF">ABK905_20900</name>
</gene>
<proteinExistence type="predicted"/>
<reference evidence="1" key="1">
    <citation type="submission" date="2024-06" db="EMBL/GenBank/DDBJ databases">
        <authorList>
            <person name="Coelho C."/>
            <person name="Bento M."/>
            <person name="Garcia E."/>
            <person name="Camelo A."/>
            <person name="Brandao I."/>
            <person name="Espirito Santo C."/>
            <person name="Trovao J."/>
            <person name="Verissimo A."/>
            <person name="Costa J."/>
            <person name="Tiago I."/>
        </authorList>
    </citation>
    <scope>NUCLEOTIDE SEQUENCE</scope>
    <source>
        <strain evidence="1">KWT182</strain>
    </source>
</reference>
<dbReference type="AlphaFoldDB" id="A0AAU7Q7N5"/>
<organism evidence="1">
    <name type="scientific">Acerihabitans sp. KWT182</name>
    <dbReference type="NCBI Taxonomy" id="3157919"/>
    <lineage>
        <taxon>Bacteria</taxon>
        <taxon>Pseudomonadati</taxon>
        <taxon>Pseudomonadota</taxon>
        <taxon>Gammaproteobacteria</taxon>
        <taxon>Enterobacterales</taxon>
        <taxon>Pectobacteriaceae</taxon>
        <taxon>Acerihabitans</taxon>
    </lineage>
</organism>
<accession>A0AAU7Q7N5</accession>
<name>A0AAU7Q7N5_9GAMM</name>
<protein>
    <submittedName>
        <fullName evidence="1">Uncharacterized protein</fullName>
    </submittedName>
</protein>
<sequence length="172" mass="18644">MKKIVESWMDGLIEEKLVGFICPEGHIMAAGVVAIARPSGGLLISLARGTLYLWNPSDNTEALKTFIAAHLSLQQQAWLESVDLTAKIDEKACKITSPVLLIDSTNIWGDLKILESEKLSEHLGYHSLVADHSERNLTDGIAAQRLLAASNALSLLAFFPRAAHPPVAQSCC</sequence>
<evidence type="ECO:0000313" key="1">
    <source>
        <dbReference type="EMBL" id="XBS68965.1"/>
    </source>
</evidence>